<gene>
    <name evidence="3" type="ORF">J7I43_04270</name>
</gene>
<reference evidence="4" key="1">
    <citation type="submission" date="2021-03" db="EMBL/GenBank/DDBJ databases">
        <title>Assistant Professor.</title>
        <authorList>
            <person name="Huq M.A."/>
        </authorList>
    </citation>
    <scope>NUCLEOTIDE SEQUENCE [LARGE SCALE GENOMIC DNA]</scope>
    <source>
        <strain evidence="4">MAH-28</strain>
    </source>
</reference>
<dbReference type="PANTHER" id="PTHR48101">
    <property type="entry name" value="METHYLMALONYL-COA MUTASE, MITOCHONDRIAL-RELATED"/>
    <property type="match status" value="1"/>
</dbReference>
<dbReference type="Pfam" id="PF01642">
    <property type="entry name" value="MM_CoA_mutase"/>
    <property type="match status" value="1"/>
</dbReference>
<comment type="caution">
    <text evidence="3">The sequence shown here is derived from an EMBL/GenBank/DDBJ whole genome shotgun (WGS) entry which is preliminary data.</text>
</comment>
<keyword evidence="4" id="KW-1185">Reference proteome</keyword>
<evidence type="ECO:0000313" key="4">
    <source>
        <dbReference type="Proteomes" id="UP000679126"/>
    </source>
</evidence>
<sequence>MEKKIRTDSGIEIQPLYATPLPMNEMPGEFPFTRGIHASMYRDKLWTMRQYAGFSTAEASNKRYHYLLSQGVSGLSVAFDLPTQIGYDSDHAMAEGEVGKVGVAIDSLEDMEVLFDGIELEKVSTSMTINATAFILLALYIALAKKQGADLQKISGTIQNDILKEYAARGTFIYPPQPSMRLITDIFDYCSREVPKWNTISISGYHIREAGANAVQELAFTLSNGKAYLKSALAVGLDINVFAKRLSFFFNAHNHLFEEVAKFRAARNMWAHITKELGATDPKAQMLRFHTQTGGSTLTAQQPQNNIVRVAVQTLAATLGGTQSLHTNGFDEAISLPTEAAARIALRTQQIIGYESGIADTVDPLAGSYYVEALTKEVETRAWELIEKIDAMGGSVSAIEQGFIQDEIARSAYQYQKEIENGEKIIVGVNKFTVKEEPDTEVFRIDDSIRKEQSDKLHRLRSRRNNEKVTALLSAIAARAQTSENLMPLVVEAVENYCTLGEIADCLRNVWGEYRGI</sequence>
<dbReference type="PANTHER" id="PTHR48101:SF1">
    <property type="entry name" value="METHYLMALONYL-COA MUTASE, LARGE SUBUNIT"/>
    <property type="match status" value="1"/>
</dbReference>
<dbReference type="SUPFAM" id="SSF51703">
    <property type="entry name" value="Cobalamin (vitamin B12)-dependent enzymes"/>
    <property type="match status" value="1"/>
</dbReference>
<evidence type="ECO:0000256" key="1">
    <source>
        <dbReference type="ARBA" id="ARBA00023235"/>
    </source>
</evidence>
<dbReference type="InterPro" id="IPR006098">
    <property type="entry name" value="MMCoA_mutase_a_cat"/>
</dbReference>
<dbReference type="InterPro" id="IPR016176">
    <property type="entry name" value="Cbl-dep_enz_cat"/>
</dbReference>
<dbReference type="Proteomes" id="UP000679126">
    <property type="component" value="Unassembled WGS sequence"/>
</dbReference>
<dbReference type="EMBL" id="JAGHKP010000001">
    <property type="protein sequence ID" value="MBO9151409.1"/>
    <property type="molecule type" value="Genomic_DNA"/>
</dbReference>
<evidence type="ECO:0000259" key="2">
    <source>
        <dbReference type="Pfam" id="PF01642"/>
    </source>
</evidence>
<dbReference type="InterPro" id="IPR006099">
    <property type="entry name" value="MeMalonylCoA_mutase_a/b_cat"/>
</dbReference>
<feature type="domain" description="Methylmalonyl-CoA mutase alpha/beta chain catalytic" evidence="2">
    <location>
        <begin position="7"/>
        <end position="513"/>
    </location>
</feature>
<organism evidence="3 4">
    <name type="scientific">Chitinophaga chungangae</name>
    <dbReference type="NCBI Taxonomy" id="2821488"/>
    <lineage>
        <taxon>Bacteria</taxon>
        <taxon>Pseudomonadati</taxon>
        <taxon>Bacteroidota</taxon>
        <taxon>Chitinophagia</taxon>
        <taxon>Chitinophagales</taxon>
        <taxon>Chitinophagaceae</taxon>
        <taxon>Chitinophaga</taxon>
    </lineage>
</organism>
<proteinExistence type="predicted"/>
<keyword evidence="1" id="KW-0413">Isomerase</keyword>
<dbReference type="Gene3D" id="3.20.20.240">
    <property type="entry name" value="Methylmalonyl-CoA mutase"/>
    <property type="match status" value="1"/>
</dbReference>
<protein>
    <submittedName>
        <fullName evidence="3">Methylmalonyl-CoA mutase</fullName>
    </submittedName>
</protein>
<dbReference type="RefSeq" id="WP_209143593.1">
    <property type="nucleotide sequence ID" value="NZ_JAGHKP010000001.1"/>
</dbReference>
<name>A0ABS3Y9Q6_9BACT</name>
<accession>A0ABS3Y9Q6</accession>
<evidence type="ECO:0000313" key="3">
    <source>
        <dbReference type="EMBL" id="MBO9151409.1"/>
    </source>
</evidence>
<dbReference type="NCBIfam" id="TIGR00641">
    <property type="entry name" value="acid_CoA_mut_N"/>
    <property type="match status" value="1"/>
</dbReference>